<evidence type="ECO:0000256" key="5">
    <source>
        <dbReference type="ARBA" id="ARBA00022723"/>
    </source>
</evidence>
<dbReference type="SUPFAM" id="SSF143975">
    <property type="entry name" value="IlvD/EDD N-terminal domain-like"/>
    <property type="match status" value="1"/>
</dbReference>
<feature type="active site" description="Proton acceptor" evidence="15">
    <location>
        <position position="474"/>
    </location>
</feature>
<comment type="caution">
    <text evidence="18">The sequence shown here is derived from an EMBL/GenBank/DDBJ whole genome shotgun (WGS) entry which is preliminary data.</text>
</comment>
<dbReference type="InterPro" id="IPR020558">
    <property type="entry name" value="DiOHA_6PGluconate_deHydtase_CS"/>
</dbReference>
<comment type="catalytic activity">
    <reaction evidence="15">
        <text>(2R,3R)-2,3-dihydroxy-3-methylpentanoate = (S)-3-methyl-2-oxopentanoate + H2O</text>
        <dbReference type="Rhea" id="RHEA:27694"/>
        <dbReference type="ChEBI" id="CHEBI:15377"/>
        <dbReference type="ChEBI" id="CHEBI:35146"/>
        <dbReference type="ChEBI" id="CHEBI:49258"/>
        <dbReference type="EC" id="4.2.1.9"/>
    </reaction>
</comment>
<dbReference type="PROSITE" id="PS00886">
    <property type="entry name" value="ILVD_EDD_1"/>
    <property type="match status" value="1"/>
</dbReference>
<dbReference type="Proteomes" id="UP001281656">
    <property type="component" value="Unassembled WGS sequence"/>
</dbReference>
<evidence type="ECO:0000256" key="6">
    <source>
        <dbReference type="ARBA" id="ARBA00022842"/>
    </source>
</evidence>
<dbReference type="EC" id="4.2.1.9" evidence="14 15"/>
<dbReference type="EMBL" id="JARUJP010000004">
    <property type="protein sequence ID" value="MDW8800597.1"/>
    <property type="molecule type" value="Genomic_DNA"/>
</dbReference>
<dbReference type="InterPro" id="IPR056740">
    <property type="entry name" value="ILV_EDD_C"/>
</dbReference>
<dbReference type="PANTHER" id="PTHR43661:SF3">
    <property type="entry name" value="D-XYLONATE DEHYDRATASE YAGF-RELATED"/>
    <property type="match status" value="1"/>
</dbReference>
<dbReference type="SUPFAM" id="SSF52016">
    <property type="entry name" value="LeuD/IlvD-like"/>
    <property type="match status" value="1"/>
</dbReference>
<sequence>MSKTNYRSKEITEGVARAPHRSLLYAMGYLPEDLEKPLVAVVNSHNEIVPGHFHLNEIVQSVKLGISASGGTPIEFPCIGICDGISMNHSGMKYPLSSRELIADSIEVMAMAHKFDALVLVGNCDKTVPGMLMAAARLNIPAIYISGGPMLTGKHNGKVIDLVHGAFEAVGAYAEGKIAEEELVEIEENSCPTCGSCSGMFTANTMNCLAEALGMALPGNGTIPAPYGKRRQLAKKAGMKIVELVKNNIRPRDILTLKAFKNAVAVDMAIGGSSNTTLHLLAIAAEAKVELNLEHFDLISRKVPNIAKLSPSGMHSIEDLNEAGGISAILKVLAEGDLISTDTITVTGKTLGENIKDTKILNSSVIRPLDNPYYSEGGIAILNGNLAPDGAVIKQSGVEPEMFHHRGPARVFDSEEEAFEAIIKREIKAGDVVVIRYEGPKGCPGMREMLSPTAAIIGMGLQKSVALITDGRFSGGTRGPCIGHVSPEASEGGPIAILENGDMIQIDLPSRVLKVELSEEEINSRLANWTQPPCKAEEGTYLYRYSKLVTSASTGAVLKK</sequence>
<keyword evidence="7 15" id="KW-0408">Iron</keyword>
<evidence type="ECO:0000313" key="18">
    <source>
        <dbReference type="EMBL" id="MDW8800597.1"/>
    </source>
</evidence>
<reference evidence="18 19" key="1">
    <citation type="submission" date="2023-04" db="EMBL/GenBank/DDBJ databases">
        <title>Clostridium tannerae sp. nov., isolated from the fecal material of an alpaca.</title>
        <authorList>
            <person name="Miller S."/>
            <person name="Hendry M."/>
            <person name="King J."/>
            <person name="Sankaranarayanan K."/>
            <person name="Lawson P.A."/>
        </authorList>
    </citation>
    <scope>NUCLEOTIDE SEQUENCE [LARGE SCALE GENOMIC DNA]</scope>
    <source>
        <strain evidence="18 19">A1-XYC3</strain>
    </source>
</reference>
<comment type="catalytic activity">
    <reaction evidence="11">
        <text>(2R)-2,3-dihydroxy-3-methylbutanoate = 3-methyl-2-oxobutanoate + H2O</text>
        <dbReference type="Rhea" id="RHEA:24809"/>
        <dbReference type="ChEBI" id="CHEBI:11851"/>
        <dbReference type="ChEBI" id="CHEBI:15377"/>
        <dbReference type="ChEBI" id="CHEBI:49072"/>
        <dbReference type="EC" id="4.2.1.9"/>
    </reaction>
    <physiologicalReaction direction="left-to-right" evidence="11">
        <dbReference type="Rhea" id="RHEA:24810"/>
    </physiologicalReaction>
</comment>
<keyword evidence="8 15" id="KW-0411">Iron-sulfur</keyword>
<dbReference type="RefSeq" id="WP_318797096.1">
    <property type="nucleotide sequence ID" value="NZ_JARUJP010000004.1"/>
</dbReference>
<feature type="binding site" evidence="15">
    <location>
        <position position="83"/>
    </location>
    <ligand>
        <name>Mg(2+)</name>
        <dbReference type="ChEBI" id="CHEBI:18420"/>
    </ligand>
</feature>
<keyword evidence="4 15" id="KW-0001">2Fe-2S</keyword>
<comment type="cofactor">
    <cofactor evidence="15">
        <name>[2Fe-2S] cluster</name>
        <dbReference type="ChEBI" id="CHEBI:190135"/>
    </cofactor>
    <text evidence="15">Binds 1 [2Fe-2S] cluster per subunit. This cluster acts as a Lewis acid cofactor.</text>
</comment>
<feature type="domain" description="Dihydroxy-acid/6-phosphogluconate dehydratase C-terminal" evidence="17">
    <location>
        <begin position="365"/>
        <end position="556"/>
    </location>
</feature>
<comment type="caution">
    <text evidence="15">Lacks conserved residue(s) required for the propagation of feature annotation.</text>
</comment>
<keyword evidence="19" id="KW-1185">Reference proteome</keyword>
<keyword evidence="6 15" id="KW-0460">Magnesium</keyword>
<comment type="similarity">
    <text evidence="2 15">Belongs to the IlvD/Edd family.</text>
</comment>
<dbReference type="InterPro" id="IPR037237">
    <property type="entry name" value="IlvD/EDD_N"/>
</dbReference>
<comment type="subunit">
    <text evidence="15">Homodimer.</text>
</comment>
<dbReference type="InterPro" id="IPR004404">
    <property type="entry name" value="DihydroxyA_deHydtase"/>
</dbReference>
<evidence type="ECO:0000256" key="12">
    <source>
        <dbReference type="ARBA" id="ARBA00029436"/>
    </source>
</evidence>
<feature type="binding site" evidence="15">
    <location>
        <position position="125"/>
    </location>
    <ligand>
        <name>Mg(2+)</name>
        <dbReference type="ChEBI" id="CHEBI:18420"/>
    </ligand>
</feature>
<comment type="cofactor">
    <cofactor evidence="1 15">
        <name>Mg(2+)</name>
        <dbReference type="ChEBI" id="CHEBI:18420"/>
    </cofactor>
</comment>
<evidence type="ECO:0000256" key="3">
    <source>
        <dbReference type="ARBA" id="ARBA00022605"/>
    </source>
</evidence>
<evidence type="ECO:0000256" key="1">
    <source>
        <dbReference type="ARBA" id="ARBA00001946"/>
    </source>
</evidence>
<keyword evidence="10 15" id="KW-0100">Branched-chain amino acid biosynthesis</keyword>
<protein>
    <recommendedName>
        <fullName evidence="14 15">Dihydroxy-acid dehydratase</fullName>
        <shortName evidence="15">DAD</shortName>
        <ecNumber evidence="14 15">4.2.1.9</ecNumber>
    </recommendedName>
</protein>
<dbReference type="PROSITE" id="PS00887">
    <property type="entry name" value="ILVD_EDD_2"/>
    <property type="match status" value="1"/>
</dbReference>
<evidence type="ECO:0000256" key="7">
    <source>
        <dbReference type="ARBA" id="ARBA00023004"/>
    </source>
</evidence>
<feature type="modified residue" description="N6-carboxylysine" evidence="15">
    <location>
        <position position="126"/>
    </location>
</feature>
<evidence type="ECO:0000256" key="4">
    <source>
        <dbReference type="ARBA" id="ARBA00022714"/>
    </source>
</evidence>
<feature type="binding site" description="via carbamate group" evidence="15">
    <location>
        <position position="126"/>
    </location>
    <ligand>
        <name>Mg(2+)</name>
        <dbReference type="ChEBI" id="CHEBI:18420"/>
    </ligand>
</feature>
<evidence type="ECO:0000256" key="8">
    <source>
        <dbReference type="ARBA" id="ARBA00023014"/>
    </source>
</evidence>
<dbReference type="NCBIfam" id="TIGR00110">
    <property type="entry name" value="ilvD"/>
    <property type="match status" value="1"/>
</dbReference>
<evidence type="ECO:0000259" key="16">
    <source>
        <dbReference type="Pfam" id="PF00920"/>
    </source>
</evidence>
<comment type="pathway">
    <text evidence="12 15">Amino-acid biosynthesis; L-valine biosynthesis; L-valine from pyruvate: step 3/4.</text>
</comment>
<dbReference type="HAMAP" id="MF_00012">
    <property type="entry name" value="IlvD"/>
    <property type="match status" value="1"/>
</dbReference>
<evidence type="ECO:0000256" key="10">
    <source>
        <dbReference type="ARBA" id="ARBA00023304"/>
    </source>
</evidence>
<dbReference type="PANTHER" id="PTHR43661">
    <property type="entry name" value="D-XYLONATE DEHYDRATASE"/>
    <property type="match status" value="1"/>
</dbReference>
<evidence type="ECO:0000256" key="11">
    <source>
        <dbReference type="ARBA" id="ARBA00029304"/>
    </source>
</evidence>
<keyword evidence="9 15" id="KW-0456">Lyase</keyword>
<proteinExistence type="inferred from homology"/>
<organism evidence="18 19">
    <name type="scientific">Clostridium tanneri</name>
    <dbReference type="NCBI Taxonomy" id="3037988"/>
    <lineage>
        <taxon>Bacteria</taxon>
        <taxon>Bacillati</taxon>
        <taxon>Bacillota</taxon>
        <taxon>Clostridia</taxon>
        <taxon>Eubacteriales</taxon>
        <taxon>Clostridiaceae</taxon>
        <taxon>Clostridium</taxon>
    </lineage>
</organism>
<dbReference type="InterPro" id="IPR042096">
    <property type="entry name" value="Dihydro-acid_dehy_C"/>
</dbReference>
<dbReference type="Gene3D" id="3.50.30.80">
    <property type="entry name" value="IlvD/EDD C-terminal domain-like"/>
    <property type="match status" value="1"/>
</dbReference>
<accession>A0ABU4JR18</accession>
<comment type="pathway">
    <text evidence="13 15">Amino-acid biosynthesis; L-isoleucine biosynthesis; L-isoleucine from 2-oxobutanoate: step 3/4.</text>
</comment>
<keyword evidence="3 15" id="KW-0028">Amino-acid biosynthesis</keyword>
<dbReference type="Pfam" id="PF00920">
    <property type="entry name" value="ILVD_EDD_N"/>
    <property type="match status" value="1"/>
</dbReference>
<dbReference type="InterPro" id="IPR000581">
    <property type="entry name" value="ILV_EDD_N"/>
</dbReference>
<feature type="domain" description="Dihydroxy-acid/6-phosphogluconate dehydratase N-terminal" evidence="16">
    <location>
        <begin position="36"/>
        <end position="354"/>
    </location>
</feature>
<name>A0ABU4JR18_9CLOT</name>
<evidence type="ECO:0000256" key="9">
    <source>
        <dbReference type="ARBA" id="ARBA00023239"/>
    </source>
</evidence>
<feature type="binding site" evidence="15">
    <location>
        <position position="448"/>
    </location>
    <ligand>
        <name>Mg(2+)</name>
        <dbReference type="ChEBI" id="CHEBI:18420"/>
    </ligand>
</feature>
<evidence type="ECO:0000259" key="17">
    <source>
        <dbReference type="Pfam" id="PF24877"/>
    </source>
</evidence>
<comment type="function">
    <text evidence="15">Functions in the biosynthesis of branched-chain amino acids. Catalyzes the dehydration of (2R,3R)-2,3-dihydroxy-3-methylpentanoate (2,3-dihydroxy-3-methylvalerate) into 2-oxo-3-methylpentanoate (2-oxo-3-methylvalerate) and of (2R)-2,3-dihydroxy-3-methylbutanoate (2,3-dihydroxyisovalerate) into 2-oxo-3-methylbutanoate (2-oxoisovalerate), the penultimate precursor to L-isoleucine and L-valine, respectively.</text>
</comment>
<gene>
    <name evidence="15 18" type="primary">ilvD</name>
    <name evidence="18" type="ORF">P8V03_05440</name>
</gene>
<evidence type="ECO:0000256" key="15">
    <source>
        <dbReference type="HAMAP-Rule" id="MF_00012"/>
    </source>
</evidence>
<evidence type="ECO:0000256" key="13">
    <source>
        <dbReference type="ARBA" id="ARBA00029437"/>
    </source>
</evidence>
<evidence type="ECO:0000313" key="19">
    <source>
        <dbReference type="Proteomes" id="UP001281656"/>
    </source>
</evidence>
<evidence type="ECO:0000256" key="14">
    <source>
        <dbReference type="ARBA" id="ARBA00029490"/>
    </source>
</evidence>
<keyword evidence="5 15" id="KW-0479">Metal-binding</keyword>
<dbReference type="Pfam" id="PF24877">
    <property type="entry name" value="ILV_EDD_C"/>
    <property type="match status" value="1"/>
</dbReference>
<dbReference type="NCBIfam" id="NF002068">
    <property type="entry name" value="PRK00911.1"/>
    <property type="match status" value="1"/>
</dbReference>
<dbReference type="GO" id="GO:0004160">
    <property type="term" value="F:dihydroxy-acid dehydratase activity"/>
    <property type="evidence" value="ECO:0007669"/>
    <property type="project" value="UniProtKB-EC"/>
</dbReference>
<evidence type="ECO:0000256" key="2">
    <source>
        <dbReference type="ARBA" id="ARBA00006486"/>
    </source>
</evidence>